<reference evidence="3" key="1">
    <citation type="submission" date="2016-07" db="EMBL/GenBank/DDBJ databases">
        <title>Multiple horizontal gene transfer events from other fungi enriched the ability of initially mycotrophic Trichoderma (Ascomycota) to feed on dead plant biomass.</title>
        <authorList>
            <consortium name="DOE Joint Genome Institute"/>
            <person name="Atanasova L."/>
            <person name="Chenthamara K."/>
            <person name="Zhang J."/>
            <person name="Grujic M."/>
            <person name="Henrissat B."/>
            <person name="Kuo A."/>
            <person name="Aerts A."/>
            <person name="Salamov A."/>
            <person name="Lipzen A."/>
            <person name="Labutti K."/>
            <person name="Barry K."/>
            <person name="Miao Y."/>
            <person name="Rahimi M.J."/>
            <person name="Shen Q."/>
            <person name="Grigoriev I.V."/>
            <person name="Kubicek C.P."/>
            <person name="Druzhinina I.S."/>
        </authorList>
    </citation>
    <scope>NUCLEOTIDE SEQUENCE [LARGE SCALE GENOMIC DNA]</scope>
    <source>
        <strain evidence="3">TUCIM 6016</strain>
    </source>
</reference>
<dbReference type="AlphaFoldDB" id="A0A2T4B5L7"/>
<protein>
    <submittedName>
        <fullName evidence="2">Uncharacterized protein</fullName>
    </submittedName>
</protein>
<dbReference type="EMBL" id="KZ680216">
    <property type="protein sequence ID" value="PTB64614.1"/>
    <property type="molecule type" value="Genomic_DNA"/>
</dbReference>
<proteinExistence type="predicted"/>
<evidence type="ECO:0000256" key="1">
    <source>
        <dbReference type="SAM" id="MobiDB-lite"/>
    </source>
</evidence>
<dbReference type="GeneID" id="36601651"/>
<accession>A0A2T4B5L7</accession>
<organism evidence="2 3">
    <name type="scientific">Trichoderma citrinoviride</name>
    <dbReference type="NCBI Taxonomy" id="58853"/>
    <lineage>
        <taxon>Eukaryota</taxon>
        <taxon>Fungi</taxon>
        <taxon>Dikarya</taxon>
        <taxon>Ascomycota</taxon>
        <taxon>Pezizomycotina</taxon>
        <taxon>Sordariomycetes</taxon>
        <taxon>Hypocreomycetidae</taxon>
        <taxon>Hypocreales</taxon>
        <taxon>Hypocreaceae</taxon>
        <taxon>Trichoderma</taxon>
    </lineage>
</organism>
<keyword evidence="3" id="KW-1185">Reference proteome</keyword>
<dbReference type="RefSeq" id="XP_024747934.1">
    <property type="nucleotide sequence ID" value="XM_024893533.1"/>
</dbReference>
<feature type="region of interest" description="Disordered" evidence="1">
    <location>
        <begin position="64"/>
        <end position="97"/>
    </location>
</feature>
<name>A0A2T4B5L7_9HYPO</name>
<dbReference type="Proteomes" id="UP000241546">
    <property type="component" value="Unassembled WGS sequence"/>
</dbReference>
<evidence type="ECO:0000313" key="3">
    <source>
        <dbReference type="Proteomes" id="UP000241546"/>
    </source>
</evidence>
<evidence type="ECO:0000313" key="2">
    <source>
        <dbReference type="EMBL" id="PTB64614.1"/>
    </source>
</evidence>
<sequence length="146" mass="16489">MIGLAYTAFVVPIPNADEYNDFVTNLPLSPALKGRLSTSSSRNSNRFSFGSFTSDLFLDDDTHDYSPSTNYNNNEDDDDGGNRKVKDNNNMNEIGSGNDDVVIRRRKSKRASVLRRLRVLVDERVSARLRRRNGYAPVGDDEIEMH</sequence>
<dbReference type="OrthoDB" id="10618589at2759"/>
<gene>
    <name evidence="2" type="ORF">BBK36DRAFT_1142559</name>
</gene>